<dbReference type="OrthoDB" id="3687641at2759"/>
<comment type="caution">
    <text evidence="1">The sequence shown here is derived from an EMBL/GenBank/DDBJ whole genome shotgun (WGS) entry which is preliminary data.</text>
</comment>
<dbReference type="RefSeq" id="XP_043045103.1">
    <property type="nucleotide sequence ID" value="XM_043176677.1"/>
</dbReference>
<dbReference type="GeneID" id="66098964"/>
<sequence length="314" mass="36048">MPARFFGGSQMSSRRPTRNRNCGQIILYDHRDHFLYASVACVLSKQPAARFSYCFKHDHIGRVVIFAAPLLQPGASLSTFRCNPDYHDSAATFYQVVCKRMSPVLQLYQRNAFSTSVTTRQTAWALALFCVSMLILWMSAKDSLGRPRPEYNLHTPTELSTFSFFVEFDEPVAMRIVDSAYYDIDTEQGAQEWAQLLPANGHTVHIADEDGVPHVHTVSLFHSLKCLDIVRRQFITTPVQTPPPILIRHCLQYLRLTFLCQPSLWLEPAHDLEGHVVRDYDAVCRDWTLIYSEAERNQRSYNYWAKMNTNSTST</sequence>
<organism evidence="1 2">
    <name type="scientific">Guyanagaster necrorhizus</name>
    <dbReference type="NCBI Taxonomy" id="856835"/>
    <lineage>
        <taxon>Eukaryota</taxon>
        <taxon>Fungi</taxon>
        <taxon>Dikarya</taxon>
        <taxon>Basidiomycota</taxon>
        <taxon>Agaricomycotina</taxon>
        <taxon>Agaricomycetes</taxon>
        <taxon>Agaricomycetidae</taxon>
        <taxon>Agaricales</taxon>
        <taxon>Marasmiineae</taxon>
        <taxon>Physalacriaceae</taxon>
        <taxon>Guyanagaster</taxon>
    </lineage>
</organism>
<dbReference type="Proteomes" id="UP000812287">
    <property type="component" value="Unassembled WGS sequence"/>
</dbReference>
<gene>
    <name evidence="1" type="ORF">BT62DRAFT_1000859</name>
</gene>
<proteinExistence type="predicted"/>
<protein>
    <submittedName>
        <fullName evidence="1">Uncharacterized protein</fullName>
    </submittedName>
</protein>
<dbReference type="EMBL" id="MU250525">
    <property type="protein sequence ID" value="KAG7451603.1"/>
    <property type="molecule type" value="Genomic_DNA"/>
</dbReference>
<name>A0A9P7W2R2_9AGAR</name>
<keyword evidence="2" id="KW-1185">Reference proteome</keyword>
<dbReference type="AlphaFoldDB" id="A0A9P7W2R2"/>
<accession>A0A9P7W2R2</accession>
<evidence type="ECO:0000313" key="2">
    <source>
        <dbReference type="Proteomes" id="UP000812287"/>
    </source>
</evidence>
<evidence type="ECO:0000313" key="1">
    <source>
        <dbReference type="EMBL" id="KAG7451603.1"/>
    </source>
</evidence>
<reference evidence="1" key="1">
    <citation type="submission" date="2020-11" db="EMBL/GenBank/DDBJ databases">
        <title>Adaptations for nitrogen fixation in a non-lichenized fungal sporocarp promotes dispersal by wood-feeding termites.</title>
        <authorList>
            <consortium name="DOE Joint Genome Institute"/>
            <person name="Koch R.A."/>
            <person name="Yoon G."/>
            <person name="Arayal U."/>
            <person name="Lail K."/>
            <person name="Amirebrahimi M."/>
            <person name="Labutti K."/>
            <person name="Lipzen A."/>
            <person name="Riley R."/>
            <person name="Barry K."/>
            <person name="Henrissat B."/>
            <person name="Grigoriev I.V."/>
            <person name="Herr J.R."/>
            <person name="Aime M.C."/>
        </authorList>
    </citation>
    <scope>NUCLEOTIDE SEQUENCE</scope>
    <source>
        <strain evidence="1">MCA 3950</strain>
    </source>
</reference>